<dbReference type="Gene3D" id="3.40.50.300">
    <property type="entry name" value="P-loop containing nucleotide triphosphate hydrolases"/>
    <property type="match status" value="2"/>
</dbReference>
<dbReference type="InterPro" id="IPR003959">
    <property type="entry name" value="ATPase_AAA_core"/>
</dbReference>
<dbReference type="EMBL" id="JBHTCH010000004">
    <property type="protein sequence ID" value="MFC7359474.1"/>
    <property type="molecule type" value="Genomic_DNA"/>
</dbReference>
<feature type="region of interest" description="Disordered" evidence="1">
    <location>
        <begin position="303"/>
        <end position="341"/>
    </location>
</feature>
<feature type="domain" description="ATPase AAA-type core" evidence="2">
    <location>
        <begin position="562"/>
        <end position="639"/>
    </location>
</feature>
<comment type="caution">
    <text evidence="3">The sequence shown here is derived from an EMBL/GenBank/DDBJ whole genome shotgun (WGS) entry which is preliminary data.</text>
</comment>
<gene>
    <name evidence="3" type="ORF">ACFQO6_04255</name>
</gene>
<feature type="compositionally biased region" description="Pro residues" evidence="1">
    <location>
        <begin position="316"/>
        <end position="326"/>
    </location>
</feature>
<dbReference type="Proteomes" id="UP001596524">
    <property type="component" value="Unassembled WGS sequence"/>
</dbReference>
<accession>A0ABW2MWX5</accession>
<organism evidence="3 4">
    <name type="scientific">Nocardioides astragali</name>
    <dbReference type="NCBI Taxonomy" id="1776736"/>
    <lineage>
        <taxon>Bacteria</taxon>
        <taxon>Bacillati</taxon>
        <taxon>Actinomycetota</taxon>
        <taxon>Actinomycetes</taxon>
        <taxon>Propionibacteriales</taxon>
        <taxon>Nocardioidaceae</taxon>
        <taxon>Nocardioides</taxon>
    </lineage>
</organism>
<dbReference type="InterPro" id="IPR027417">
    <property type="entry name" value="P-loop_NTPase"/>
</dbReference>
<dbReference type="SUPFAM" id="SSF52540">
    <property type="entry name" value="P-loop containing nucleoside triphosphate hydrolases"/>
    <property type="match status" value="1"/>
</dbReference>
<sequence>MRRIERGPAPALVQSPDFQRLWGDYLSFRASGGSRVTQTKLGPTDFVGMLDRLAGEYVRSLFQNRCAYTERADKVVLHLHRPESDAFDDRLGVSADHYWWTAGWYRNWYAASYELVGLKRTTFPVLGDRALVPSPHEVGPGWEPAQPYLDNGLLLDPCEDHPEWHLRFHRDGTVTPWADEGPAVWLTDDARRRGVETIRLLGLNADDLVRSRAAVIGEVVGRGSFEVGPLESMPHVGAVRQVLAQLLLDRGPEAEHLSALLPEIAPLVIGDPYRYPDDLVQQVLPYVAGIYPALADSWRPREQLAEAAPPDEAPGEPSPPVAPPAAPRRKARPRRGLTSHETHVIPRTAAITKATIVNFQAIERVELTIPVAEVELPPRPGTTTTETGRAWTALLGENGTGKSSTLRAIGLGLASTYLPELEQEVGLDWSRLLRRGTKSGRVLLEFTDGSRIDLRFNARRAWFVGGAPRVEAFVRGFGATRLLSPDAPPPEANVRLGNLFDAHVPVIDAEQWLLDIPSEGDFNVVALAMAQLIGRREDVEFAQADPSAPPLVQREGGELTIGGEPLATLSDGFRTIIATACDLMAGAGAGLSDMRHASGIVLVDELGAHMHPRWKMDITGTLRRVFPSMQFIVTTHEPLCLMGMVENEVIRVRPSTTQPGAPWHAMFDPVPDSPSRFRVDRLLTSAFFGLDTTIDPGVDREFREYYALLRQDVLTPEQESRRVELRGRLSQHGVLGYTRRDQLVYEAIDRFLADEPELSVEERRRRRDDTLENVADIWRNVAERRRAGGLL</sequence>
<name>A0ABW2MWX5_9ACTN</name>
<dbReference type="Pfam" id="PF13304">
    <property type="entry name" value="AAA_21"/>
    <property type="match status" value="1"/>
</dbReference>
<keyword evidence="4" id="KW-1185">Reference proteome</keyword>
<dbReference type="InterPro" id="IPR051396">
    <property type="entry name" value="Bact_Antivir_Def_Nuclease"/>
</dbReference>
<evidence type="ECO:0000259" key="2">
    <source>
        <dbReference type="Pfam" id="PF13304"/>
    </source>
</evidence>
<evidence type="ECO:0000256" key="1">
    <source>
        <dbReference type="SAM" id="MobiDB-lite"/>
    </source>
</evidence>
<evidence type="ECO:0000313" key="4">
    <source>
        <dbReference type="Proteomes" id="UP001596524"/>
    </source>
</evidence>
<feature type="compositionally biased region" description="Basic residues" evidence="1">
    <location>
        <begin position="327"/>
        <end position="337"/>
    </location>
</feature>
<evidence type="ECO:0000313" key="3">
    <source>
        <dbReference type="EMBL" id="MFC7359474.1"/>
    </source>
</evidence>
<dbReference type="PANTHER" id="PTHR43581">
    <property type="entry name" value="ATP/GTP PHOSPHATASE"/>
    <property type="match status" value="1"/>
</dbReference>
<proteinExistence type="predicted"/>
<dbReference type="RefSeq" id="WP_255889571.1">
    <property type="nucleotide sequence ID" value="NZ_JAFMZM010000002.1"/>
</dbReference>
<dbReference type="PANTHER" id="PTHR43581:SF2">
    <property type="entry name" value="EXCINUCLEASE ATPASE SUBUNIT"/>
    <property type="match status" value="1"/>
</dbReference>
<protein>
    <submittedName>
        <fullName evidence="3">AAA family ATPase</fullName>
    </submittedName>
</protein>
<reference evidence="4" key="1">
    <citation type="journal article" date="2019" name="Int. J. Syst. Evol. Microbiol.">
        <title>The Global Catalogue of Microorganisms (GCM) 10K type strain sequencing project: providing services to taxonomists for standard genome sequencing and annotation.</title>
        <authorList>
            <consortium name="The Broad Institute Genomics Platform"/>
            <consortium name="The Broad Institute Genome Sequencing Center for Infectious Disease"/>
            <person name="Wu L."/>
            <person name="Ma J."/>
        </authorList>
    </citation>
    <scope>NUCLEOTIDE SEQUENCE [LARGE SCALE GENOMIC DNA]</scope>
    <source>
        <strain evidence="4">FCH27</strain>
    </source>
</reference>